<dbReference type="PANTHER" id="PTHR39180">
    <property type="match status" value="1"/>
</dbReference>
<dbReference type="RefSeq" id="WP_096287456.1">
    <property type="nucleotide sequence ID" value="NZ_FXEG02000003.1"/>
</dbReference>
<evidence type="ECO:0000313" key="2">
    <source>
        <dbReference type="Proteomes" id="UP000236318"/>
    </source>
</evidence>
<dbReference type="Proteomes" id="UP000236318">
    <property type="component" value="Unassembled WGS sequence"/>
</dbReference>
<proteinExistence type="predicted"/>
<keyword evidence="2" id="KW-1185">Reference proteome</keyword>
<dbReference type="AlphaFoldDB" id="A0A2K4YAU9"/>
<accession>A0A2K4YAU9</accession>
<dbReference type="EMBL" id="FXEG02000003">
    <property type="protein sequence ID" value="SOX53910.1"/>
    <property type="molecule type" value="Genomic_DNA"/>
</dbReference>
<protein>
    <submittedName>
        <fullName evidence="1">DUF1641 domain-containing protein</fullName>
    </submittedName>
</protein>
<dbReference type="Pfam" id="PF07849">
    <property type="entry name" value="DUF1641"/>
    <property type="match status" value="1"/>
</dbReference>
<gene>
    <name evidence="1" type="ORF">MAAFP003_2586</name>
</gene>
<evidence type="ECO:0000313" key="1">
    <source>
        <dbReference type="EMBL" id="SOX53910.1"/>
    </source>
</evidence>
<comment type="caution">
    <text evidence="1">The sequence shown here is derived from an EMBL/GenBank/DDBJ whole genome shotgun (WGS) entry which is preliminary data.</text>
</comment>
<organism evidence="1 2">
    <name type="scientific">Mycobacterium ahvazicum</name>
    <dbReference type="NCBI Taxonomy" id="1964395"/>
    <lineage>
        <taxon>Bacteria</taxon>
        <taxon>Bacillati</taxon>
        <taxon>Actinomycetota</taxon>
        <taxon>Actinomycetes</taxon>
        <taxon>Mycobacteriales</taxon>
        <taxon>Mycobacteriaceae</taxon>
        <taxon>Mycobacterium</taxon>
        <taxon>Mycobacterium simiae complex</taxon>
    </lineage>
</organism>
<dbReference type="InterPro" id="IPR012440">
    <property type="entry name" value="DUF1641"/>
</dbReference>
<name>A0A2K4YAU9_9MYCO</name>
<dbReference type="OrthoDB" id="3789971at2"/>
<sequence>MSANGQVTTLSPYDQLRERLDDPAVAAALNSLLDHADLLAILLTGLDGFVRRGDEISETLASSVGELRAGARSASIAGLPGFDGLASGAGSVDLPALAASLSELASSLATAAPALTKILRSPLVDPQAVDVLAEVGQALVVGKAAATADPGGPKGLFGLWRVSKDKDVNRGLGFLVQVARAFGRRLPQ</sequence>
<reference evidence="1" key="1">
    <citation type="submission" date="2018-01" db="EMBL/GenBank/DDBJ databases">
        <authorList>
            <consortium name="Urmite Genomes"/>
        </authorList>
    </citation>
    <scope>NUCLEOTIDE SEQUENCE [LARGE SCALE GENOMIC DNA]</scope>
    <source>
        <strain evidence="1">AFP003</strain>
    </source>
</reference>
<dbReference type="PANTHER" id="PTHR39180:SF2">
    <property type="entry name" value="DUF1641 DOMAIN-CONTAINING PROTEIN"/>
    <property type="match status" value="1"/>
</dbReference>